<dbReference type="EMBL" id="LQRD01000023">
    <property type="protein sequence ID" value="KXT70573.1"/>
    <property type="molecule type" value="Genomic_DNA"/>
</dbReference>
<evidence type="ECO:0000313" key="3">
    <source>
        <dbReference type="Proteomes" id="UP000070377"/>
    </source>
</evidence>
<keyword evidence="1" id="KW-0472">Membrane</keyword>
<dbReference type="PATRIC" id="fig|45634.12.peg.685"/>
<dbReference type="Proteomes" id="UP000070377">
    <property type="component" value="Unassembled WGS sequence"/>
</dbReference>
<gene>
    <name evidence="2" type="ORF">SCRDD08_00657</name>
</gene>
<keyword evidence="1" id="KW-0812">Transmembrane</keyword>
<feature type="transmembrane region" description="Helical" evidence="1">
    <location>
        <begin position="6"/>
        <end position="24"/>
    </location>
</feature>
<comment type="caution">
    <text evidence="2">The sequence shown here is derived from an EMBL/GenBank/DDBJ whole genome shotgun (WGS) entry which is preliminary data.</text>
</comment>
<reference evidence="2 3" key="1">
    <citation type="submission" date="2016-01" db="EMBL/GenBank/DDBJ databases">
        <title>Highly variable Streptococcus oralis are common among viridans streptococci isolated from primates.</title>
        <authorList>
            <person name="Denapaite D."/>
            <person name="Rieger M."/>
            <person name="Koendgen S."/>
            <person name="Brueckner R."/>
            <person name="Ochigava I."/>
            <person name="Kappeler P."/>
            <person name="Maetz-Rensing K."/>
            <person name="Leendertz F."/>
            <person name="Hakenbeck R."/>
        </authorList>
    </citation>
    <scope>NUCLEOTIDE SEQUENCE [LARGE SCALE GENOMIC DNA]</scope>
    <source>
        <strain evidence="2 3">DD08</strain>
    </source>
</reference>
<proteinExistence type="predicted"/>
<organism evidence="2 3">
    <name type="scientific">Streptococcus cristatus</name>
    <dbReference type="NCBI Taxonomy" id="45634"/>
    <lineage>
        <taxon>Bacteria</taxon>
        <taxon>Bacillati</taxon>
        <taxon>Bacillota</taxon>
        <taxon>Bacilli</taxon>
        <taxon>Lactobacillales</taxon>
        <taxon>Streptococcaceae</taxon>
        <taxon>Streptococcus</taxon>
    </lineage>
</organism>
<dbReference type="AlphaFoldDB" id="A0A139N3R6"/>
<accession>A0A139N3R6</accession>
<feature type="transmembrane region" description="Helical" evidence="1">
    <location>
        <begin position="31"/>
        <end position="49"/>
    </location>
</feature>
<evidence type="ECO:0000313" key="2">
    <source>
        <dbReference type="EMBL" id="KXT70573.1"/>
    </source>
</evidence>
<sequence>MFYAIFNIFEAFVLAIPVILIQMLNIIAQALVLMMILFQLTFFVTHVSVF</sequence>
<evidence type="ECO:0000256" key="1">
    <source>
        <dbReference type="SAM" id="Phobius"/>
    </source>
</evidence>
<name>A0A139N3R6_STRCR</name>
<protein>
    <submittedName>
        <fullName evidence="2">Uncharacterized protein</fullName>
    </submittedName>
</protein>
<keyword evidence="1" id="KW-1133">Transmembrane helix</keyword>